<dbReference type="SUPFAM" id="SSF52129">
    <property type="entry name" value="Caspase-like"/>
    <property type="match status" value="1"/>
</dbReference>
<dbReference type="EMBL" id="VOSW01000008">
    <property type="protein sequence ID" value="KAE8760843.1"/>
    <property type="molecule type" value="Genomic_DNA"/>
</dbReference>
<evidence type="ECO:0000313" key="4">
    <source>
        <dbReference type="EMBL" id="KAE8760843.1"/>
    </source>
</evidence>
<organism evidence="4 5">
    <name type="scientific">Paraburkholderia madseniana</name>
    <dbReference type="NCBI Taxonomy" id="2599607"/>
    <lineage>
        <taxon>Bacteria</taxon>
        <taxon>Pseudomonadati</taxon>
        <taxon>Pseudomonadota</taxon>
        <taxon>Betaproteobacteria</taxon>
        <taxon>Burkholderiales</taxon>
        <taxon>Burkholderiaceae</taxon>
        <taxon>Paraburkholderia</taxon>
    </lineage>
</organism>
<feature type="domain" description="vWA-MoxR associated protein middle region 4" evidence="2">
    <location>
        <begin position="198"/>
        <end position="271"/>
    </location>
</feature>
<proteinExistence type="predicted"/>
<dbReference type="Pfam" id="PF20028">
    <property type="entry name" value="VMAP-C"/>
    <property type="match status" value="1"/>
</dbReference>
<sequence>MFSNGRFLMVYFCGHGVISGPEHKQYLVLPEATEQQFHCFETQNWLRLFTSFGWENYGHQLWIIDACRSNEWGPSMKPVRNEWNPGDGSSIHRCALFACAEGESAALNSKYGPRFTKELLATLADTPTHEWPAFDEALRATAKRLRDDPNSRQRPTYSFNEDWFGHPLLGPDFARPRLEDVLSGIPWSLERFMPYVNRSLPMIHIPAGPLDLQTALALLRDLRPVDGVPPLLDFAERVARASCSEALRTWIESQVTPQQSAQLDARLATDSCRARLALWYRDDGPQSCIEAELDVIDAGGGVRPWPRMPAKAVTEQTVHAVFGEWLQAVYDHVGNLDVELIIELYLPRSMLTAAAYDTAIIPLANDELRLGEDQPTLLHCTDRYKARAKRMRWYKRAPEILDRLVGHAADPLLWALPGEDATELLNLFTSGAATAPVWLGFDPHARRDETPLDVAITEGLPAVLWVRAQATDEIIAMLKAELRDLLKLGTDELPNRLAHWRERQCSDACRTVAFLLDDPKQRLPAIWTQWSQPKG</sequence>
<dbReference type="InterPro" id="IPR045449">
    <property type="entry name" value="VMAP-M4"/>
</dbReference>
<dbReference type="OrthoDB" id="7666987at2"/>
<gene>
    <name evidence="4" type="ORF">FSO04_06350</name>
</gene>
<feature type="domain" description="vWA-MoxR associated protein C-terminal" evidence="3">
    <location>
        <begin position="299"/>
        <end position="519"/>
    </location>
</feature>
<dbReference type="InterPro" id="IPR045450">
    <property type="entry name" value="VMAP_C"/>
</dbReference>
<evidence type="ECO:0000259" key="2">
    <source>
        <dbReference type="Pfam" id="PF19966"/>
    </source>
</evidence>
<dbReference type="InterPro" id="IPR011600">
    <property type="entry name" value="Pept_C14_caspase"/>
</dbReference>
<dbReference type="Pfam" id="PF00656">
    <property type="entry name" value="Peptidase_C14"/>
    <property type="match status" value="1"/>
</dbReference>
<dbReference type="Pfam" id="PF19966">
    <property type="entry name" value="VMAP-M4"/>
    <property type="match status" value="1"/>
</dbReference>
<dbReference type="InterPro" id="IPR029030">
    <property type="entry name" value="Caspase-like_dom_sf"/>
</dbReference>
<reference evidence="4 5" key="1">
    <citation type="journal article" date="2020" name="Int. J. Syst. Evol. Microbiol.">
        <title>Paraburkholderia madseniana sp. nov., a phenolic acid-degrading bacterium isolated from acidic forest soil.</title>
        <authorList>
            <person name="Wilhelm R.C."/>
            <person name="Murphy S.J.L."/>
            <person name="Feriancek N.M."/>
            <person name="Karasz D.C."/>
            <person name="DeRito C.M."/>
            <person name="Newman J.D."/>
            <person name="Buckley D.H."/>
        </authorList>
    </citation>
    <scope>NUCLEOTIDE SEQUENCE [LARGE SCALE GENOMIC DNA]</scope>
    <source>
        <strain evidence="4 5">RP11</strain>
    </source>
</reference>
<protein>
    <recommendedName>
        <fullName evidence="6">Caspase family protein</fullName>
    </recommendedName>
</protein>
<feature type="domain" description="Peptidase C14 caspase" evidence="1">
    <location>
        <begin position="8"/>
        <end position="159"/>
    </location>
</feature>
<evidence type="ECO:0000259" key="1">
    <source>
        <dbReference type="Pfam" id="PF00656"/>
    </source>
</evidence>
<dbReference type="Proteomes" id="UP000463700">
    <property type="component" value="Unassembled WGS sequence"/>
</dbReference>
<evidence type="ECO:0000313" key="5">
    <source>
        <dbReference type="Proteomes" id="UP000463700"/>
    </source>
</evidence>
<evidence type="ECO:0008006" key="6">
    <source>
        <dbReference type="Google" id="ProtNLM"/>
    </source>
</evidence>
<dbReference type="Gene3D" id="3.40.50.1460">
    <property type="match status" value="1"/>
</dbReference>
<comment type="caution">
    <text evidence="4">The sequence shown here is derived from an EMBL/GenBank/DDBJ whole genome shotgun (WGS) entry which is preliminary data.</text>
</comment>
<name>A0A6N6WK51_9BURK</name>
<accession>A0A6N6WK51</accession>
<dbReference type="GO" id="GO:0004197">
    <property type="term" value="F:cysteine-type endopeptidase activity"/>
    <property type="evidence" value="ECO:0007669"/>
    <property type="project" value="InterPro"/>
</dbReference>
<dbReference type="GO" id="GO:0006508">
    <property type="term" value="P:proteolysis"/>
    <property type="evidence" value="ECO:0007669"/>
    <property type="project" value="InterPro"/>
</dbReference>
<evidence type="ECO:0000259" key="3">
    <source>
        <dbReference type="Pfam" id="PF20028"/>
    </source>
</evidence>
<dbReference type="AlphaFoldDB" id="A0A6N6WK51"/>